<dbReference type="SUPFAM" id="SSF88659">
    <property type="entry name" value="Sigma3 and sigma4 domains of RNA polymerase sigma factors"/>
    <property type="match status" value="1"/>
</dbReference>
<dbReference type="InterPro" id="IPR039425">
    <property type="entry name" value="RNA_pol_sigma-70-like"/>
</dbReference>
<evidence type="ECO:0000313" key="8">
    <source>
        <dbReference type="EMBL" id="MDU0353778.1"/>
    </source>
</evidence>
<dbReference type="Pfam" id="PF04542">
    <property type="entry name" value="Sigma70_r2"/>
    <property type="match status" value="1"/>
</dbReference>
<dbReference type="EMBL" id="JAWDIO010000002">
    <property type="protein sequence ID" value="MDU0353778.1"/>
    <property type="molecule type" value="Genomic_DNA"/>
</dbReference>
<proteinExistence type="inferred from homology"/>
<dbReference type="InterPro" id="IPR036388">
    <property type="entry name" value="WH-like_DNA-bd_sf"/>
</dbReference>
<keyword evidence="9" id="KW-1185">Reference proteome</keyword>
<evidence type="ECO:0000256" key="3">
    <source>
        <dbReference type="ARBA" id="ARBA00023082"/>
    </source>
</evidence>
<dbReference type="Proteomes" id="UP001247805">
    <property type="component" value="Unassembled WGS sequence"/>
</dbReference>
<reference evidence="8 9" key="1">
    <citation type="submission" date="2023-10" db="EMBL/GenBank/DDBJ databases">
        <title>Glaciecola aquimarina strain GGW-M5 nov., isolated from a coastal seawater.</title>
        <authorList>
            <person name="Bayburt H."/>
            <person name="Kim J.M."/>
            <person name="Choi B.J."/>
            <person name="Jeon C.O."/>
        </authorList>
    </citation>
    <scope>NUCLEOTIDE SEQUENCE [LARGE SCALE GENOMIC DNA]</scope>
    <source>
        <strain evidence="8 9">KCTC 32108</strain>
    </source>
</reference>
<gene>
    <name evidence="8" type="ORF">RS130_07425</name>
</gene>
<evidence type="ECO:0000256" key="5">
    <source>
        <dbReference type="ARBA" id="ARBA00023163"/>
    </source>
</evidence>
<comment type="similarity">
    <text evidence="1 6">Belongs to the sigma-70 factor family. ECF subfamily.</text>
</comment>
<keyword evidence="2 6" id="KW-0805">Transcription regulation</keyword>
<keyword evidence="3 6" id="KW-0731">Sigma factor</keyword>
<feature type="domain" description="RNA polymerase sigma-70 region 2" evidence="7">
    <location>
        <begin position="23"/>
        <end position="87"/>
    </location>
</feature>
<evidence type="ECO:0000256" key="1">
    <source>
        <dbReference type="ARBA" id="ARBA00010641"/>
    </source>
</evidence>
<dbReference type="NCBIfam" id="TIGR02937">
    <property type="entry name" value="sigma70-ECF"/>
    <property type="match status" value="1"/>
</dbReference>
<dbReference type="PANTHER" id="PTHR43133">
    <property type="entry name" value="RNA POLYMERASE ECF-TYPE SIGMA FACTO"/>
    <property type="match status" value="1"/>
</dbReference>
<dbReference type="InterPro" id="IPR013324">
    <property type="entry name" value="RNA_pol_sigma_r3/r4-like"/>
</dbReference>
<evidence type="ECO:0000259" key="7">
    <source>
        <dbReference type="Pfam" id="PF04542"/>
    </source>
</evidence>
<keyword evidence="4 6" id="KW-0238">DNA-binding</keyword>
<evidence type="ECO:0000256" key="2">
    <source>
        <dbReference type="ARBA" id="ARBA00023015"/>
    </source>
</evidence>
<dbReference type="PANTHER" id="PTHR43133:SF51">
    <property type="entry name" value="RNA POLYMERASE SIGMA FACTOR"/>
    <property type="match status" value="1"/>
</dbReference>
<name>A0ABU3SUV8_9ALTE</name>
<dbReference type="InterPro" id="IPR000838">
    <property type="entry name" value="RNA_pol_sigma70_ECF_CS"/>
</dbReference>
<dbReference type="PROSITE" id="PS01063">
    <property type="entry name" value="SIGMA70_ECF"/>
    <property type="match status" value="1"/>
</dbReference>
<dbReference type="SUPFAM" id="SSF88946">
    <property type="entry name" value="Sigma2 domain of RNA polymerase sigma factors"/>
    <property type="match status" value="1"/>
</dbReference>
<dbReference type="RefSeq" id="WP_316025428.1">
    <property type="nucleotide sequence ID" value="NZ_JAWDIO010000002.1"/>
</dbReference>
<evidence type="ECO:0000256" key="4">
    <source>
        <dbReference type="ARBA" id="ARBA00023125"/>
    </source>
</evidence>
<dbReference type="InterPro" id="IPR007627">
    <property type="entry name" value="RNA_pol_sigma70_r2"/>
</dbReference>
<dbReference type="InterPro" id="IPR013325">
    <property type="entry name" value="RNA_pol_sigma_r2"/>
</dbReference>
<dbReference type="Gene3D" id="1.10.1740.10">
    <property type="match status" value="1"/>
</dbReference>
<evidence type="ECO:0000313" key="9">
    <source>
        <dbReference type="Proteomes" id="UP001247805"/>
    </source>
</evidence>
<dbReference type="Gene3D" id="1.10.10.10">
    <property type="entry name" value="Winged helix-like DNA-binding domain superfamily/Winged helix DNA-binding domain"/>
    <property type="match status" value="1"/>
</dbReference>
<comment type="caution">
    <text evidence="8">The sequence shown here is derived from an EMBL/GenBank/DDBJ whole genome shotgun (WGS) entry which is preliminary data.</text>
</comment>
<evidence type="ECO:0000256" key="6">
    <source>
        <dbReference type="RuleBase" id="RU000716"/>
    </source>
</evidence>
<dbReference type="InterPro" id="IPR014284">
    <property type="entry name" value="RNA_pol_sigma-70_dom"/>
</dbReference>
<accession>A0ABU3SUV8</accession>
<sequence length="186" mass="21284">MSSSSSELIDLAQKGDKQAYCKLVAMNQSRLRAFIASRSRHLRDVDDIAQETFILAFDKIAQLKDISLFNSWLAGIALNKLRNHERKFNPTEDSNTDNLEALINQQIEALPLCDSSNDAMAALNLCLTELDHKAYECLSLYYFKNYSIQQLSQMTQDKHSTITMRLYRIRDALKKCVARRLGTDNE</sequence>
<organism evidence="8 9">
    <name type="scientific">Paraglaciecola aquimarina</name>
    <dbReference type="NCBI Taxonomy" id="1235557"/>
    <lineage>
        <taxon>Bacteria</taxon>
        <taxon>Pseudomonadati</taxon>
        <taxon>Pseudomonadota</taxon>
        <taxon>Gammaproteobacteria</taxon>
        <taxon>Alteromonadales</taxon>
        <taxon>Alteromonadaceae</taxon>
        <taxon>Paraglaciecola</taxon>
    </lineage>
</organism>
<protein>
    <recommendedName>
        <fullName evidence="6">RNA polymerase sigma factor</fullName>
    </recommendedName>
</protein>
<keyword evidence="5 6" id="KW-0804">Transcription</keyword>